<reference evidence="2 3" key="1">
    <citation type="journal article" date="2012" name="Genome Biol.">
        <title>Genome and low-iron response of an oceanic diatom adapted to chronic iron limitation.</title>
        <authorList>
            <person name="Lommer M."/>
            <person name="Specht M."/>
            <person name="Roy A.S."/>
            <person name="Kraemer L."/>
            <person name="Andreson R."/>
            <person name="Gutowska M.A."/>
            <person name="Wolf J."/>
            <person name="Bergner S.V."/>
            <person name="Schilhabel M.B."/>
            <person name="Klostermeier U.C."/>
            <person name="Beiko R.G."/>
            <person name="Rosenstiel P."/>
            <person name="Hippler M."/>
            <person name="Laroche J."/>
        </authorList>
    </citation>
    <scope>NUCLEOTIDE SEQUENCE [LARGE SCALE GENOMIC DNA]</scope>
    <source>
        <strain evidence="2 3">CCMP1005</strain>
    </source>
</reference>
<feature type="compositionally biased region" description="Basic and acidic residues" evidence="1">
    <location>
        <begin position="215"/>
        <end position="226"/>
    </location>
</feature>
<feature type="compositionally biased region" description="Acidic residues" evidence="1">
    <location>
        <begin position="243"/>
        <end position="252"/>
    </location>
</feature>
<gene>
    <name evidence="2" type="ORF">THAOC_22741</name>
</gene>
<feature type="compositionally biased region" description="Basic and acidic residues" evidence="1">
    <location>
        <begin position="77"/>
        <end position="91"/>
    </location>
</feature>
<dbReference type="EMBL" id="AGNL01028978">
    <property type="protein sequence ID" value="EJK57241.1"/>
    <property type="molecule type" value="Genomic_DNA"/>
</dbReference>
<protein>
    <submittedName>
        <fullName evidence="2">Uncharacterized protein</fullName>
    </submittedName>
</protein>
<feature type="region of interest" description="Disordered" evidence="1">
    <location>
        <begin position="19"/>
        <end position="252"/>
    </location>
</feature>
<feature type="compositionally biased region" description="Low complexity" evidence="1">
    <location>
        <begin position="19"/>
        <end position="46"/>
    </location>
</feature>
<comment type="caution">
    <text evidence="2">The sequence shown here is derived from an EMBL/GenBank/DDBJ whole genome shotgun (WGS) entry which is preliminary data.</text>
</comment>
<dbReference type="AlphaFoldDB" id="K0S8P5"/>
<feature type="compositionally biased region" description="Low complexity" evidence="1">
    <location>
        <begin position="53"/>
        <end position="63"/>
    </location>
</feature>
<keyword evidence="3" id="KW-1185">Reference proteome</keyword>
<sequence>GRPVPPRDHHDARARLAVPLGPAAAPVACPPAGRLPAARVGPTRRAAPPPAPAAHGPRAAGTALDEPRGPVAPAHGLGDEQRLAAVDDGRHHQQQQEAVVHLEHTHHGAPTPSVPIPVGGNPPPLPVRRPSRPRPRRCSGRPTRPGPRGALGASLMERNYSDRSGGGAAATSGGSPPGPEPLAGGGGGADTLMERDYSETNFASPSPETHGGAGRTERIPEPRSAEDGPSAARAEVPSAAKVEDDETVDAEG</sequence>
<feature type="compositionally biased region" description="Basic residues" evidence="1">
    <location>
        <begin position="129"/>
        <end position="139"/>
    </location>
</feature>
<evidence type="ECO:0000313" key="2">
    <source>
        <dbReference type="EMBL" id="EJK57241.1"/>
    </source>
</evidence>
<name>K0S8P5_THAOC</name>
<evidence type="ECO:0000256" key="1">
    <source>
        <dbReference type="SAM" id="MobiDB-lite"/>
    </source>
</evidence>
<feature type="compositionally biased region" description="Pro residues" evidence="1">
    <location>
        <begin position="112"/>
        <end position="127"/>
    </location>
</feature>
<accession>K0S8P5</accession>
<feature type="non-terminal residue" evidence="2">
    <location>
        <position position="1"/>
    </location>
</feature>
<dbReference type="Proteomes" id="UP000266841">
    <property type="component" value="Unassembled WGS sequence"/>
</dbReference>
<proteinExistence type="predicted"/>
<evidence type="ECO:0000313" key="3">
    <source>
        <dbReference type="Proteomes" id="UP000266841"/>
    </source>
</evidence>
<organism evidence="2 3">
    <name type="scientific">Thalassiosira oceanica</name>
    <name type="common">Marine diatom</name>
    <dbReference type="NCBI Taxonomy" id="159749"/>
    <lineage>
        <taxon>Eukaryota</taxon>
        <taxon>Sar</taxon>
        <taxon>Stramenopiles</taxon>
        <taxon>Ochrophyta</taxon>
        <taxon>Bacillariophyta</taxon>
        <taxon>Coscinodiscophyceae</taxon>
        <taxon>Thalassiosirophycidae</taxon>
        <taxon>Thalassiosirales</taxon>
        <taxon>Thalassiosiraceae</taxon>
        <taxon>Thalassiosira</taxon>
    </lineage>
</organism>